<name>A0A430QBB7_SCHBO</name>
<gene>
    <name evidence="4" type="ORF">DC041_0005221</name>
</gene>
<proteinExistence type="predicted"/>
<keyword evidence="1" id="KW-0805">Transcription regulation</keyword>
<keyword evidence="2" id="KW-0804">Transcription</keyword>
<keyword evidence="3" id="KW-0675">Receptor</keyword>
<dbReference type="Gene3D" id="1.10.565.10">
    <property type="entry name" value="Retinoid X Receptor"/>
    <property type="match status" value="1"/>
</dbReference>
<evidence type="ECO:0000256" key="3">
    <source>
        <dbReference type="ARBA" id="ARBA00023170"/>
    </source>
</evidence>
<dbReference type="EMBL" id="QMKO01002071">
    <property type="protein sequence ID" value="RTG84924.1"/>
    <property type="molecule type" value="Genomic_DNA"/>
</dbReference>
<sequence length="80" mass="9461">MCAQEVFKVGYSLEERCAALSLISPMLEELNIEHHEVIAQLRQDRPDLEFPQLYLEMFQLTEEEQRDLKSTNYDPSDDNR</sequence>
<dbReference type="Proteomes" id="UP000290809">
    <property type="component" value="Unassembled WGS sequence"/>
</dbReference>
<protein>
    <submittedName>
        <fullName evidence="4">Uncharacterized protein</fullName>
    </submittedName>
</protein>
<keyword evidence="5" id="KW-1185">Reference proteome</keyword>
<evidence type="ECO:0000256" key="1">
    <source>
        <dbReference type="ARBA" id="ARBA00023015"/>
    </source>
</evidence>
<evidence type="ECO:0000313" key="4">
    <source>
        <dbReference type="EMBL" id="RTG84924.1"/>
    </source>
</evidence>
<reference evidence="4 5" key="1">
    <citation type="journal article" date="2019" name="PLoS Pathog.">
        <title>Genome sequence of the bovine parasite Schistosoma bovis Tanzania.</title>
        <authorList>
            <person name="Oey H."/>
            <person name="Zakrzewski M."/>
            <person name="Gobert G."/>
            <person name="Gravermann K."/>
            <person name="Stoye J."/>
            <person name="Jones M."/>
            <person name="Mcmanus D."/>
            <person name="Krause L."/>
        </authorList>
    </citation>
    <scope>NUCLEOTIDE SEQUENCE [LARGE SCALE GENOMIC DNA]</scope>
    <source>
        <strain evidence="4 5">TAN1997</strain>
    </source>
</reference>
<organism evidence="4 5">
    <name type="scientific">Schistosoma bovis</name>
    <name type="common">Blood fluke</name>
    <dbReference type="NCBI Taxonomy" id="6184"/>
    <lineage>
        <taxon>Eukaryota</taxon>
        <taxon>Metazoa</taxon>
        <taxon>Spiralia</taxon>
        <taxon>Lophotrochozoa</taxon>
        <taxon>Platyhelminthes</taxon>
        <taxon>Trematoda</taxon>
        <taxon>Digenea</taxon>
        <taxon>Strigeidida</taxon>
        <taxon>Schistosomatoidea</taxon>
        <taxon>Schistosomatidae</taxon>
        <taxon>Schistosoma</taxon>
    </lineage>
</organism>
<comment type="caution">
    <text evidence="4">The sequence shown here is derived from an EMBL/GenBank/DDBJ whole genome shotgun (WGS) entry which is preliminary data.</text>
</comment>
<dbReference type="InterPro" id="IPR035500">
    <property type="entry name" value="NHR-like_dom_sf"/>
</dbReference>
<accession>A0A430QBB7</accession>
<dbReference type="AlphaFoldDB" id="A0A430QBB7"/>
<evidence type="ECO:0000256" key="2">
    <source>
        <dbReference type="ARBA" id="ARBA00023163"/>
    </source>
</evidence>
<evidence type="ECO:0000313" key="5">
    <source>
        <dbReference type="Proteomes" id="UP000290809"/>
    </source>
</evidence>